<protein>
    <submittedName>
        <fullName evidence="1">2-keto-4-pentenoate hydratase</fullName>
    </submittedName>
</protein>
<organism evidence="1 2">
    <name type="scientific">Sphingobium rhizovicinum</name>
    <dbReference type="NCBI Taxonomy" id="432308"/>
    <lineage>
        <taxon>Bacteria</taxon>
        <taxon>Pseudomonadati</taxon>
        <taxon>Pseudomonadota</taxon>
        <taxon>Alphaproteobacteria</taxon>
        <taxon>Sphingomonadales</taxon>
        <taxon>Sphingomonadaceae</taxon>
        <taxon>Sphingobium</taxon>
    </lineage>
</organism>
<dbReference type="InterPro" id="IPR050772">
    <property type="entry name" value="Hydratase-Decarb/MhpD_sf"/>
</dbReference>
<dbReference type="InterPro" id="IPR036663">
    <property type="entry name" value="Fumarylacetoacetase_C_sf"/>
</dbReference>
<accession>A0ABV7NLD6</accession>
<dbReference type="PANTHER" id="PTHR30143">
    <property type="entry name" value="ACID HYDRATASE"/>
    <property type="match status" value="1"/>
</dbReference>
<comment type="caution">
    <text evidence="1">The sequence shown here is derived from an EMBL/GenBank/DDBJ whole genome shotgun (WGS) entry which is preliminary data.</text>
</comment>
<name>A0ABV7NLD6_9SPHN</name>
<keyword evidence="2" id="KW-1185">Reference proteome</keyword>
<sequence>MTATAFLDARRTASGLADYPGTPPATLDQGYAIQDAALARVSDSVAGWKVGRILPPLSDQYGCDRLAGPIFTPFVEIVDDATSGLVFAEGFGAVEAEFLFRIGTPPPVDKLHFTLEEAAAHIDAVHIGIEIASSPFKGINAMGPAVTISDFGNNNGLLIGPAVPHWRDGAYALQPVATRIDGVAVGTGTASAFNDGAIGSVRFLLENLAARGIAAQSGWWISTGAVTGVHPAQPGQSVETDFGPLGTLTCRIATQEPR</sequence>
<evidence type="ECO:0000313" key="1">
    <source>
        <dbReference type="EMBL" id="MFC3443262.1"/>
    </source>
</evidence>
<dbReference type="EMBL" id="JBHRVU010000005">
    <property type="protein sequence ID" value="MFC3443262.1"/>
    <property type="molecule type" value="Genomic_DNA"/>
</dbReference>
<gene>
    <name evidence="1" type="ORF">ACFOKF_19085</name>
</gene>
<dbReference type="SUPFAM" id="SSF56529">
    <property type="entry name" value="FAH"/>
    <property type="match status" value="1"/>
</dbReference>
<dbReference type="RefSeq" id="WP_380797947.1">
    <property type="nucleotide sequence ID" value="NZ_JBHRVU010000005.1"/>
</dbReference>
<dbReference type="PANTHER" id="PTHR30143:SF0">
    <property type="entry name" value="2-KETO-4-PENTENOATE HYDRATASE"/>
    <property type="match status" value="1"/>
</dbReference>
<reference evidence="2" key="1">
    <citation type="journal article" date="2019" name="Int. J. Syst. Evol. Microbiol.">
        <title>The Global Catalogue of Microorganisms (GCM) 10K type strain sequencing project: providing services to taxonomists for standard genome sequencing and annotation.</title>
        <authorList>
            <consortium name="The Broad Institute Genomics Platform"/>
            <consortium name="The Broad Institute Genome Sequencing Center for Infectious Disease"/>
            <person name="Wu L."/>
            <person name="Ma J."/>
        </authorList>
    </citation>
    <scope>NUCLEOTIDE SEQUENCE [LARGE SCALE GENOMIC DNA]</scope>
    <source>
        <strain evidence="2">CCM 7491</strain>
    </source>
</reference>
<dbReference type="Gene3D" id="3.90.850.10">
    <property type="entry name" value="Fumarylacetoacetase-like, C-terminal domain"/>
    <property type="match status" value="1"/>
</dbReference>
<evidence type="ECO:0000313" key="2">
    <source>
        <dbReference type="Proteomes" id="UP001595681"/>
    </source>
</evidence>
<dbReference type="Proteomes" id="UP001595681">
    <property type="component" value="Unassembled WGS sequence"/>
</dbReference>
<proteinExistence type="predicted"/>